<protein>
    <submittedName>
        <fullName evidence="3">Uncharacterized protein</fullName>
    </submittedName>
</protein>
<evidence type="ECO:0000313" key="3">
    <source>
        <dbReference type="EMBL" id="QDV28950.1"/>
    </source>
</evidence>
<feature type="transmembrane region" description="Helical" evidence="2">
    <location>
        <begin position="132"/>
        <end position="154"/>
    </location>
</feature>
<keyword evidence="2" id="KW-0472">Membrane</keyword>
<evidence type="ECO:0000256" key="2">
    <source>
        <dbReference type="SAM" id="Phobius"/>
    </source>
</evidence>
<proteinExistence type="predicted"/>
<dbReference type="Proteomes" id="UP000315349">
    <property type="component" value="Chromosome"/>
</dbReference>
<feature type="transmembrane region" description="Helical" evidence="2">
    <location>
        <begin position="174"/>
        <end position="192"/>
    </location>
</feature>
<name>A0A518GK29_9PLAN</name>
<dbReference type="RefSeq" id="WP_145296118.1">
    <property type="nucleotide sequence ID" value="NZ_CP036299.1"/>
</dbReference>
<evidence type="ECO:0000256" key="1">
    <source>
        <dbReference type="SAM" id="MobiDB-lite"/>
    </source>
</evidence>
<gene>
    <name evidence="3" type="ORF">Spb1_08170</name>
</gene>
<feature type="region of interest" description="Disordered" evidence="1">
    <location>
        <begin position="1"/>
        <end position="35"/>
    </location>
</feature>
<keyword evidence="4" id="KW-1185">Reference proteome</keyword>
<dbReference type="EMBL" id="CP036299">
    <property type="protein sequence ID" value="QDV28950.1"/>
    <property type="molecule type" value="Genomic_DNA"/>
</dbReference>
<dbReference type="OrthoDB" id="250722at2"/>
<organism evidence="3 4">
    <name type="scientific">Planctopirus ephydatiae</name>
    <dbReference type="NCBI Taxonomy" id="2528019"/>
    <lineage>
        <taxon>Bacteria</taxon>
        <taxon>Pseudomonadati</taxon>
        <taxon>Planctomycetota</taxon>
        <taxon>Planctomycetia</taxon>
        <taxon>Planctomycetales</taxon>
        <taxon>Planctomycetaceae</taxon>
        <taxon>Planctopirus</taxon>
    </lineage>
</organism>
<keyword evidence="2" id="KW-0812">Transmembrane</keyword>
<sequence>MNPTGVVQGSHEPEKSTKSSAQPAGLDPSLPPADATATIFSRTTSYAFSDSDKDTQPLLRQVVMSQNRVEQSGSIPDYRSLAAHRIVETAERLERRIQERFGQIGLSRVAHEVTLLSREAMAKGARMARPNLLLRLGIWLTLGVIAFPIVRLMQSTRYHVDGLEFTEMVQIFDSSSQSLIFLALAGAFLFSLETRIKRRKLLTALHELRSLAHIVDMHQLTKDPEAVIRGGDKTLSSPERILDRFKLGRYLDYCSELLSLISKIGAIYVQHFPDSVALAAADQLSGLTNDLSRNVWQKIMILDQVASREDPIEEPSGTSQTGH</sequence>
<keyword evidence="2" id="KW-1133">Transmembrane helix</keyword>
<reference evidence="3 4" key="1">
    <citation type="submission" date="2019-02" db="EMBL/GenBank/DDBJ databases">
        <title>Deep-cultivation of Planctomycetes and their phenomic and genomic characterization uncovers novel biology.</title>
        <authorList>
            <person name="Wiegand S."/>
            <person name="Jogler M."/>
            <person name="Boedeker C."/>
            <person name="Pinto D."/>
            <person name="Vollmers J."/>
            <person name="Rivas-Marin E."/>
            <person name="Kohn T."/>
            <person name="Peeters S.H."/>
            <person name="Heuer A."/>
            <person name="Rast P."/>
            <person name="Oberbeckmann S."/>
            <person name="Bunk B."/>
            <person name="Jeske O."/>
            <person name="Meyerdierks A."/>
            <person name="Storesund J.E."/>
            <person name="Kallscheuer N."/>
            <person name="Luecker S."/>
            <person name="Lage O.M."/>
            <person name="Pohl T."/>
            <person name="Merkel B.J."/>
            <person name="Hornburger P."/>
            <person name="Mueller R.-W."/>
            <person name="Bruemmer F."/>
            <person name="Labrenz M."/>
            <person name="Spormann A.M."/>
            <person name="Op den Camp H."/>
            <person name="Overmann J."/>
            <person name="Amann R."/>
            <person name="Jetten M.S.M."/>
            <person name="Mascher T."/>
            <person name="Medema M.H."/>
            <person name="Devos D.P."/>
            <person name="Kaster A.-K."/>
            <person name="Ovreas L."/>
            <person name="Rohde M."/>
            <person name="Galperin M.Y."/>
            <person name="Jogler C."/>
        </authorList>
    </citation>
    <scope>NUCLEOTIDE SEQUENCE [LARGE SCALE GENOMIC DNA]</scope>
    <source>
        <strain evidence="3 4">Spb1</strain>
    </source>
</reference>
<accession>A0A518GK29</accession>
<dbReference type="AlphaFoldDB" id="A0A518GK29"/>
<evidence type="ECO:0000313" key="4">
    <source>
        <dbReference type="Proteomes" id="UP000315349"/>
    </source>
</evidence>
<dbReference type="KEGG" id="peh:Spb1_08170"/>